<organism evidence="1 2">
    <name type="scientific">Lepeophtheirus salmonis</name>
    <name type="common">Salmon louse</name>
    <name type="synonym">Caligus salmonis</name>
    <dbReference type="NCBI Taxonomy" id="72036"/>
    <lineage>
        <taxon>Eukaryota</taxon>
        <taxon>Metazoa</taxon>
        <taxon>Ecdysozoa</taxon>
        <taxon>Arthropoda</taxon>
        <taxon>Crustacea</taxon>
        <taxon>Multicrustacea</taxon>
        <taxon>Hexanauplia</taxon>
        <taxon>Copepoda</taxon>
        <taxon>Siphonostomatoida</taxon>
        <taxon>Caligidae</taxon>
        <taxon>Lepeophtheirus</taxon>
    </lineage>
</organism>
<accession>A0A7R8CEJ6</accession>
<evidence type="ECO:0000313" key="1">
    <source>
        <dbReference type="EMBL" id="CAF2757951.1"/>
    </source>
</evidence>
<proteinExistence type="predicted"/>
<reference evidence="1" key="1">
    <citation type="submission" date="2021-02" db="EMBL/GenBank/DDBJ databases">
        <authorList>
            <person name="Bekaert M."/>
        </authorList>
    </citation>
    <scope>NUCLEOTIDE SEQUENCE</scope>
    <source>
        <strain evidence="1">IoA-00</strain>
    </source>
</reference>
<sequence>MEKSGQINVQDDDGLISHNQVIDRKRLGSKLFKCRKKHFLSESTKMKRIKSCEVHPKWNTAKLENVVIFSDDNLYKATKNKAYTGEELFQHLSISQERVHNPEHDLNYGV</sequence>
<name>A0A7R8CEJ6_LEPSM</name>
<keyword evidence="2" id="KW-1185">Reference proteome</keyword>
<dbReference type="Proteomes" id="UP000675881">
    <property type="component" value="Chromosome 1"/>
</dbReference>
<dbReference type="AlphaFoldDB" id="A0A7R8CEJ6"/>
<gene>
    <name evidence="1" type="ORF">LSAA_1338</name>
</gene>
<protein>
    <submittedName>
        <fullName evidence="1">(salmon louse) hypothetical protein</fullName>
    </submittedName>
</protein>
<evidence type="ECO:0000313" key="2">
    <source>
        <dbReference type="Proteomes" id="UP000675881"/>
    </source>
</evidence>
<dbReference type="EMBL" id="HG994580">
    <property type="protein sequence ID" value="CAF2757951.1"/>
    <property type="molecule type" value="Genomic_DNA"/>
</dbReference>